<dbReference type="Pfam" id="PF00188">
    <property type="entry name" value="CAP"/>
    <property type="match status" value="1"/>
</dbReference>
<accession>A0ABR1E145</accession>
<dbReference type="PANTHER" id="PTHR10334">
    <property type="entry name" value="CYSTEINE-RICH SECRETORY PROTEIN-RELATED"/>
    <property type="match status" value="1"/>
</dbReference>
<dbReference type="CDD" id="cd05380">
    <property type="entry name" value="CAP_euk"/>
    <property type="match status" value="1"/>
</dbReference>
<organism evidence="2 3">
    <name type="scientific">Necator americanus</name>
    <name type="common">Human hookworm</name>
    <dbReference type="NCBI Taxonomy" id="51031"/>
    <lineage>
        <taxon>Eukaryota</taxon>
        <taxon>Metazoa</taxon>
        <taxon>Ecdysozoa</taxon>
        <taxon>Nematoda</taxon>
        <taxon>Chromadorea</taxon>
        <taxon>Rhabditida</taxon>
        <taxon>Rhabditina</taxon>
        <taxon>Rhabditomorpha</taxon>
        <taxon>Strongyloidea</taxon>
        <taxon>Ancylostomatidae</taxon>
        <taxon>Bunostominae</taxon>
        <taxon>Necator</taxon>
    </lineage>
</organism>
<evidence type="ECO:0000313" key="3">
    <source>
        <dbReference type="Proteomes" id="UP001303046"/>
    </source>
</evidence>
<keyword evidence="3" id="KW-1185">Reference proteome</keyword>
<proteinExistence type="predicted"/>
<sequence length="264" mass="29889">MIKRKALRKDHQQYVCIKCRKKSIPLETREMQLFSAILITIFVGGNVARGKRRSRKAELCPSDPFDDDDYGTKLMTEEIRRVFLSMHNNYRSVIARGEGVMKGGVQACPAAQMRRMEYDCDLEQHAGLRACIDPRFPRNRILYKNLSIAPATAARQAVETWYKEIESGTMLQDHNQENIYQENLNIPHFAKIVWDTNVYLGCSVTKCSSLKALAVVCSYDPSTFAVGQPIYEINLTCSRCKEVCDADGLCPSNWTSSTGTNKKA</sequence>
<reference evidence="2 3" key="1">
    <citation type="submission" date="2023-08" db="EMBL/GenBank/DDBJ databases">
        <title>A Necator americanus chromosomal reference genome.</title>
        <authorList>
            <person name="Ilik V."/>
            <person name="Petrzelkova K.J."/>
            <person name="Pardy F."/>
            <person name="Fuh T."/>
            <person name="Niatou-Singa F.S."/>
            <person name="Gouil Q."/>
            <person name="Baker L."/>
            <person name="Ritchie M.E."/>
            <person name="Jex A.R."/>
            <person name="Gazzola D."/>
            <person name="Li H."/>
            <person name="Toshio Fujiwara R."/>
            <person name="Zhan B."/>
            <person name="Aroian R.V."/>
            <person name="Pafco B."/>
            <person name="Schwarz E.M."/>
        </authorList>
    </citation>
    <scope>NUCLEOTIDE SEQUENCE [LARGE SCALE GENOMIC DNA]</scope>
    <source>
        <strain evidence="2 3">Aroian</strain>
        <tissue evidence="2">Whole animal</tissue>
    </source>
</reference>
<gene>
    <name evidence="2" type="primary">Necator_chrV.g19415</name>
    <name evidence="2" type="ORF">RB195_014623</name>
</gene>
<name>A0ABR1E145_NECAM</name>
<dbReference type="InterPro" id="IPR014044">
    <property type="entry name" value="CAP_dom"/>
</dbReference>
<comment type="caution">
    <text evidence="2">The sequence shown here is derived from an EMBL/GenBank/DDBJ whole genome shotgun (WGS) entry which is preliminary data.</text>
</comment>
<feature type="domain" description="SCP" evidence="1">
    <location>
        <begin position="78"/>
        <end position="227"/>
    </location>
</feature>
<dbReference type="Gene3D" id="3.40.33.10">
    <property type="entry name" value="CAP"/>
    <property type="match status" value="1"/>
</dbReference>
<dbReference type="SMART" id="SM00198">
    <property type="entry name" value="SCP"/>
    <property type="match status" value="1"/>
</dbReference>
<evidence type="ECO:0000313" key="2">
    <source>
        <dbReference type="EMBL" id="KAK6756325.1"/>
    </source>
</evidence>
<dbReference type="InterPro" id="IPR001283">
    <property type="entry name" value="CRISP-related"/>
</dbReference>
<protein>
    <recommendedName>
        <fullName evidence="1">SCP domain-containing protein</fullName>
    </recommendedName>
</protein>
<dbReference type="EMBL" id="JAVFWL010000005">
    <property type="protein sequence ID" value="KAK6756325.1"/>
    <property type="molecule type" value="Genomic_DNA"/>
</dbReference>
<dbReference type="Proteomes" id="UP001303046">
    <property type="component" value="Unassembled WGS sequence"/>
</dbReference>
<evidence type="ECO:0000259" key="1">
    <source>
        <dbReference type="SMART" id="SM00198"/>
    </source>
</evidence>
<dbReference type="InterPro" id="IPR035940">
    <property type="entry name" value="CAP_sf"/>
</dbReference>
<dbReference type="SUPFAM" id="SSF55797">
    <property type="entry name" value="PR-1-like"/>
    <property type="match status" value="1"/>
</dbReference>